<dbReference type="RefSeq" id="WP_068668982.1">
    <property type="nucleotide sequence ID" value="NZ_LYPB01000087.1"/>
</dbReference>
<reference evidence="1 2" key="1">
    <citation type="submission" date="2016-05" db="EMBL/GenBank/DDBJ databases">
        <title>Paenibacillus sp. 1ZS3-15 nov., isolated from the rhizosphere soil.</title>
        <authorList>
            <person name="Zhang X.X."/>
            <person name="Zhang J."/>
        </authorList>
    </citation>
    <scope>NUCLEOTIDE SEQUENCE [LARGE SCALE GENOMIC DNA]</scope>
    <source>
        <strain evidence="1 2">1ZS3-15</strain>
    </source>
</reference>
<dbReference type="STRING" id="1850517.A8708_04975"/>
<dbReference type="EMBL" id="LYPB01000087">
    <property type="protein sequence ID" value="OAS14856.1"/>
    <property type="molecule type" value="Genomic_DNA"/>
</dbReference>
<accession>A0A198A1F9</accession>
<evidence type="ECO:0000313" key="2">
    <source>
        <dbReference type="Proteomes" id="UP000078454"/>
    </source>
</evidence>
<name>A0A198A1F9_9BACL</name>
<organism evidence="1 2">
    <name type="scientific">Paenibacillus oryzisoli</name>
    <dbReference type="NCBI Taxonomy" id="1850517"/>
    <lineage>
        <taxon>Bacteria</taxon>
        <taxon>Bacillati</taxon>
        <taxon>Bacillota</taxon>
        <taxon>Bacilli</taxon>
        <taxon>Bacillales</taxon>
        <taxon>Paenibacillaceae</taxon>
        <taxon>Paenibacillus</taxon>
    </lineage>
</organism>
<sequence>MFFNQKRSVLLTSVAFLFLLSILDITFLEEDIFERFGNQFVNGQKMEEISGASRANTQTAQFQSEIAKKDIQEVILASRRGKVTVMRSDSSNIRLDYTVTAKGADTEAATRRREAVTVEENIQNGQLTLVTKANGKSIDPDYVSVDYVLSLPDGMKTVIQNEDGTVRISGVNGNVSASSVSGLMEIVEVKGELSVNSTNGSLYIADITGNVVLVSRSSKVNMDQTQGNLVLDTQSGITHLTDITGKVTGTTQYGSVYFREMKGLVDVMGRGSDMQFDHMQGDTRIESKAGGDMTFILPKDEGYTLDAAVSGGRIQTLLPLPIQTVKDSEYDTRMSGIVGKGTRKVDVKMKSGDLIVQGK</sequence>
<dbReference type="AlphaFoldDB" id="A0A198A1F9"/>
<gene>
    <name evidence="1" type="ORF">A8708_04975</name>
</gene>
<dbReference type="Proteomes" id="UP000078454">
    <property type="component" value="Unassembled WGS sequence"/>
</dbReference>
<keyword evidence="2" id="KW-1185">Reference proteome</keyword>
<comment type="caution">
    <text evidence="1">The sequence shown here is derived from an EMBL/GenBank/DDBJ whole genome shotgun (WGS) entry which is preliminary data.</text>
</comment>
<dbReference type="OrthoDB" id="2539736at2"/>
<proteinExistence type="predicted"/>
<protein>
    <recommendedName>
        <fullName evidence="3">Adhesin domain-containing protein</fullName>
    </recommendedName>
</protein>
<evidence type="ECO:0008006" key="3">
    <source>
        <dbReference type="Google" id="ProtNLM"/>
    </source>
</evidence>
<evidence type="ECO:0000313" key="1">
    <source>
        <dbReference type="EMBL" id="OAS14856.1"/>
    </source>
</evidence>